<dbReference type="GO" id="GO:0003735">
    <property type="term" value="F:structural constituent of ribosome"/>
    <property type="evidence" value="ECO:0007669"/>
    <property type="project" value="InterPro"/>
</dbReference>
<keyword evidence="2" id="KW-0689">Ribosomal protein</keyword>
<dbReference type="GO" id="GO:0006412">
    <property type="term" value="P:translation"/>
    <property type="evidence" value="ECO:0007669"/>
    <property type="project" value="InterPro"/>
</dbReference>
<dbReference type="EMBL" id="BKCJ010004986">
    <property type="protein sequence ID" value="GEU64237.1"/>
    <property type="molecule type" value="Genomic_DNA"/>
</dbReference>
<evidence type="ECO:0000313" key="5">
    <source>
        <dbReference type="EMBL" id="GEU64237.1"/>
    </source>
</evidence>
<evidence type="ECO:0000256" key="2">
    <source>
        <dbReference type="ARBA" id="ARBA00022980"/>
    </source>
</evidence>
<feature type="domain" description="Integrase catalytic" evidence="4">
    <location>
        <begin position="75"/>
        <end position="151"/>
    </location>
</feature>
<protein>
    <submittedName>
        <fullName evidence="5">Ty3/gypsy retrotransposon protein</fullName>
    </submittedName>
</protein>
<dbReference type="GO" id="GO:0022625">
    <property type="term" value="C:cytosolic large ribosomal subunit"/>
    <property type="evidence" value="ECO:0007669"/>
    <property type="project" value="TreeGrafter"/>
</dbReference>
<dbReference type="PANTHER" id="PTHR19970:SF23">
    <property type="entry name" value="LARGE RIBOSOMAL SUBUNIT PROTEIN EL39Y"/>
    <property type="match status" value="1"/>
</dbReference>
<dbReference type="PROSITE" id="PS00051">
    <property type="entry name" value="RIBOSOMAL_L39E"/>
    <property type="match status" value="1"/>
</dbReference>
<dbReference type="InterPro" id="IPR056924">
    <property type="entry name" value="SH3_Tf2-1"/>
</dbReference>
<dbReference type="Pfam" id="PF00832">
    <property type="entry name" value="Ribosomal_L39"/>
    <property type="match status" value="1"/>
</dbReference>
<dbReference type="AlphaFoldDB" id="A0A6L2LTH8"/>
<dbReference type="SUPFAM" id="SSF48662">
    <property type="entry name" value="Ribosomal protein L39e"/>
    <property type="match status" value="1"/>
</dbReference>
<organism evidence="5">
    <name type="scientific">Tanacetum cinerariifolium</name>
    <name type="common">Dalmatian daisy</name>
    <name type="synonym">Chrysanthemum cinerariifolium</name>
    <dbReference type="NCBI Taxonomy" id="118510"/>
    <lineage>
        <taxon>Eukaryota</taxon>
        <taxon>Viridiplantae</taxon>
        <taxon>Streptophyta</taxon>
        <taxon>Embryophyta</taxon>
        <taxon>Tracheophyta</taxon>
        <taxon>Spermatophyta</taxon>
        <taxon>Magnoliopsida</taxon>
        <taxon>eudicotyledons</taxon>
        <taxon>Gunneridae</taxon>
        <taxon>Pentapetalae</taxon>
        <taxon>asterids</taxon>
        <taxon>campanulids</taxon>
        <taxon>Asterales</taxon>
        <taxon>Asteraceae</taxon>
        <taxon>Asteroideae</taxon>
        <taxon>Anthemideae</taxon>
        <taxon>Anthemidinae</taxon>
        <taxon>Tanacetum</taxon>
    </lineage>
</organism>
<dbReference type="InterPro" id="IPR001584">
    <property type="entry name" value="Integrase_cat-core"/>
</dbReference>
<comment type="similarity">
    <text evidence="1">Belongs to the eukaryotic ribosomal protein eL39 family.</text>
</comment>
<evidence type="ECO:0000256" key="3">
    <source>
        <dbReference type="ARBA" id="ARBA00023274"/>
    </source>
</evidence>
<evidence type="ECO:0000259" key="4">
    <source>
        <dbReference type="PROSITE" id="PS50994"/>
    </source>
</evidence>
<dbReference type="PROSITE" id="PS50994">
    <property type="entry name" value="INTEGRASE"/>
    <property type="match status" value="1"/>
</dbReference>
<dbReference type="Pfam" id="PF24626">
    <property type="entry name" value="SH3_Tf2-1"/>
    <property type="match status" value="1"/>
</dbReference>
<dbReference type="GO" id="GO:0003676">
    <property type="term" value="F:nucleic acid binding"/>
    <property type="evidence" value="ECO:0007669"/>
    <property type="project" value="InterPro"/>
</dbReference>
<gene>
    <name evidence="5" type="ORF">Tci_036215</name>
</gene>
<dbReference type="InterPro" id="IPR036397">
    <property type="entry name" value="RNaseH_sf"/>
</dbReference>
<dbReference type="InterPro" id="IPR023626">
    <property type="entry name" value="Ribosomal_eL39_dom_sf"/>
</dbReference>
<reference evidence="5" key="1">
    <citation type="journal article" date="2019" name="Sci. Rep.">
        <title>Draft genome of Tanacetum cinerariifolium, the natural source of mosquito coil.</title>
        <authorList>
            <person name="Yamashiro T."/>
            <person name="Shiraishi A."/>
            <person name="Satake H."/>
            <person name="Nakayama K."/>
        </authorList>
    </citation>
    <scope>NUCLEOTIDE SEQUENCE</scope>
</reference>
<dbReference type="InterPro" id="IPR012337">
    <property type="entry name" value="RNaseH-like_sf"/>
</dbReference>
<name>A0A6L2LTH8_TANCI</name>
<sequence length="348" mass="39507">MFFYQSKYVKEMLKKFGLEDSKPTKMSISTEIKLTKDDEADSMDSSKYRGGHSGVIVTFQNLKAMVYWKGYLQPLPIPPTIWSSISMDFIEGLPSSQGKTVNFVVMDRLSKYAHFMTLHHPFTASTVAQVFMDNVFKLHGLPHSIISDKDKSDGQTEVVNSCLECYLRCLTGDKPKNGCSGCHWLSIASQESTMRKAVYNKLSSKYYGPFQIVKRIGQVAYELALPATSQIHNVFHVSQLKKCTHSVIAASGALPAIDSDGLLIKTPIAILDKKLGKVKNSLVMRTKLPLSPDPTDIMPSHKSFMIKKKLAKKMRQNRPIPHWIRMRTDNTIRYNAKRRHWRRTKLGF</sequence>
<dbReference type="GO" id="GO:0015074">
    <property type="term" value="P:DNA integration"/>
    <property type="evidence" value="ECO:0007669"/>
    <property type="project" value="InterPro"/>
</dbReference>
<dbReference type="SUPFAM" id="SSF53098">
    <property type="entry name" value="Ribonuclease H-like"/>
    <property type="match status" value="1"/>
</dbReference>
<dbReference type="HAMAP" id="MF_00629">
    <property type="entry name" value="Ribosomal_eL39"/>
    <property type="match status" value="1"/>
</dbReference>
<keyword evidence="3" id="KW-0687">Ribonucleoprotein</keyword>
<dbReference type="PANTHER" id="PTHR19970">
    <property type="entry name" value="RIBOSOMAL PROTEIN L39E"/>
    <property type="match status" value="1"/>
</dbReference>
<accession>A0A6L2LTH8</accession>
<evidence type="ECO:0000256" key="1">
    <source>
        <dbReference type="ARBA" id="ARBA00009339"/>
    </source>
</evidence>
<comment type="caution">
    <text evidence="5">The sequence shown here is derived from an EMBL/GenBank/DDBJ whole genome shotgun (WGS) entry which is preliminary data.</text>
</comment>
<dbReference type="Gene3D" id="3.30.420.10">
    <property type="entry name" value="Ribonuclease H-like superfamily/Ribonuclease H"/>
    <property type="match status" value="1"/>
</dbReference>
<dbReference type="Gene3D" id="1.10.1620.10">
    <property type="entry name" value="Ribosomal protein L39e"/>
    <property type="match status" value="1"/>
</dbReference>
<dbReference type="InterPro" id="IPR020083">
    <property type="entry name" value="Ribosomal_eL39_CS"/>
</dbReference>
<proteinExistence type="inferred from homology"/>
<dbReference type="InterPro" id="IPR000077">
    <property type="entry name" value="Ribosomal_eL39"/>
</dbReference>
<dbReference type="FunFam" id="1.10.1620.10:FF:000001">
    <property type="entry name" value="60S ribosomal protein-like L39"/>
    <property type="match status" value="1"/>
</dbReference>